<evidence type="ECO:0000313" key="9">
    <source>
        <dbReference type="EMBL" id="AGL90157.1"/>
    </source>
</evidence>
<gene>
    <name evidence="9" type="primary">yqfR</name>
    <name evidence="9" type="ORF">SLY_0235</name>
</gene>
<comment type="similarity">
    <text evidence="5">Belongs to the DEAD box helicase family.</text>
</comment>
<name>R4RWC2_PHYAS</name>
<dbReference type="Pfam" id="PF00270">
    <property type="entry name" value="DEAD"/>
    <property type="match status" value="1"/>
</dbReference>
<dbReference type="Gene3D" id="3.40.50.300">
    <property type="entry name" value="P-loop containing nucleotide triphosphate hydrolases"/>
    <property type="match status" value="2"/>
</dbReference>
<evidence type="ECO:0000313" key="10">
    <source>
        <dbReference type="Proteomes" id="UP000013941"/>
    </source>
</evidence>
<dbReference type="InterPro" id="IPR001650">
    <property type="entry name" value="Helicase_C-like"/>
</dbReference>
<feature type="compositionally biased region" description="Basic residues" evidence="6">
    <location>
        <begin position="423"/>
        <end position="439"/>
    </location>
</feature>
<sequence length="439" mass="51163">MYDLREKMSQLQNYVQKKIAQLKFRTLTPIQKEVFQQFEKPGNLVGIAPTGTGKTFAYLLPLLSQIDFQKNFCQAIILVPTNDLVFQVWEMFKQIEKNHFIKILYGGMDKQKTLDQFTKKQPSLIIATPDKILEYAFKLKKINLKYVSYLVLDEADMMFDQAFLTMLEPLINHLNAKILLFSATLKLEMKPFINRYFGKANFIDVLNQNDSKCNFFLLETKISRLQTLIKLTKVLNPYLALIFVSNKKEQELVFQTLNSEKLNMLNYNSSLSVQQRKKQLKLIHKLKYQYVIVSDIASRGIDFDASCVIHYNLPTQMEFFYHRSGRTARMGKKGEVIVLSDPKDNKEKEKINKLIQAGVNFQKAFLAKEGFERETQKTNLKITSKSQTQQLNHKKSNKTKSFSETKTTKKHPKKSRFVSNKNSKPKTKKQFGKKQKNKL</sequence>
<dbReference type="SMART" id="SM00490">
    <property type="entry name" value="HELICc"/>
    <property type="match status" value="1"/>
</dbReference>
<protein>
    <submittedName>
        <fullName evidence="9">Putative ATP-dependent RNA helicase yqfR</fullName>
    </submittedName>
</protein>
<dbReference type="InterPro" id="IPR050079">
    <property type="entry name" value="DEAD_box_RNA_helicase"/>
</dbReference>
<dbReference type="PANTHER" id="PTHR47959:SF13">
    <property type="entry name" value="ATP-DEPENDENT RNA HELICASE RHLE"/>
    <property type="match status" value="1"/>
</dbReference>
<feature type="region of interest" description="Disordered" evidence="6">
    <location>
        <begin position="377"/>
        <end position="439"/>
    </location>
</feature>
<dbReference type="SMART" id="SM00487">
    <property type="entry name" value="DEXDc"/>
    <property type="match status" value="1"/>
</dbReference>
<evidence type="ECO:0000256" key="6">
    <source>
        <dbReference type="SAM" id="MobiDB-lite"/>
    </source>
</evidence>
<proteinExistence type="inferred from homology"/>
<feature type="domain" description="Helicase ATP-binding" evidence="7">
    <location>
        <begin position="35"/>
        <end position="203"/>
    </location>
</feature>
<evidence type="ECO:0000256" key="5">
    <source>
        <dbReference type="ARBA" id="ARBA00038437"/>
    </source>
</evidence>
<dbReference type="InterPro" id="IPR011545">
    <property type="entry name" value="DEAD/DEAH_box_helicase_dom"/>
</dbReference>
<dbReference type="HOGENOM" id="CLU_003041_1_3_14"/>
<evidence type="ECO:0000256" key="2">
    <source>
        <dbReference type="ARBA" id="ARBA00022801"/>
    </source>
</evidence>
<evidence type="ECO:0000256" key="4">
    <source>
        <dbReference type="ARBA" id="ARBA00022840"/>
    </source>
</evidence>
<dbReference type="PATRIC" id="fig|980422.3.peg.220"/>
<evidence type="ECO:0000259" key="8">
    <source>
        <dbReference type="PROSITE" id="PS51194"/>
    </source>
</evidence>
<dbReference type="SUPFAM" id="SSF52540">
    <property type="entry name" value="P-loop containing nucleoside triphosphate hydrolases"/>
    <property type="match status" value="1"/>
</dbReference>
<evidence type="ECO:0000259" key="7">
    <source>
        <dbReference type="PROSITE" id="PS51192"/>
    </source>
</evidence>
<keyword evidence="3 9" id="KW-0347">Helicase</keyword>
<dbReference type="GO" id="GO:0005524">
    <property type="term" value="F:ATP binding"/>
    <property type="evidence" value="ECO:0007669"/>
    <property type="project" value="UniProtKB-KW"/>
</dbReference>
<keyword evidence="4" id="KW-0067">ATP-binding</keyword>
<dbReference type="PANTHER" id="PTHR47959">
    <property type="entry name" value="ATP-DEPENDENT RNA HELICASE RHLE-RELATED"/>
    <property type="match status" value="1"/>
</dbReference>
<dbReference type="CDD" id="cd00268">
    <property type="entry name" value="DEADc"/>
    <property type="match status" value="1"/>
</dbReference>
<dbReference type="Pfam" id="PF00271">
    <property type="entry name" value="Helicase_C"/>
    <property type="match status" value="1"/>
</dbReference>
<dbReference type="CDD" id="cd18787">
    <property type="entry name" value="SF2_C_DEAD"/>
    <property type="match status" value="1"/>
</dbReference>
<accession>R4RWC2</accession>
<evidence type="ECO:0000256" key="3">
    <source>
        <dbReference type="ARBA" id="ARBA00022806"/>
    </source>
</evidence>
<organism evidence="9 10">
    <name type="scientific">Strawberry lethal yellows phytoplasma (CPA) str. NZSb11</name>
    <dbReference type="NCBI Taxonomy" id="980422"/>
    <lineage>
        <taxon>Bacteria</taxon>
        <taxon>Bacillati</taxon>
        <taxon>Mycoplasmatota</taxon>
        <taxon>Mollicutes</taxon>
        <taxon>Acholeplasmatales</taxon>
        <taxon>Acholeplasmataceae</taxon>
        <taxon>Candidatus Phytoplasma</taxon>
        <taxon>16SrXII (Stolbur group)</taxon>
    </lineage>
</organism>
<dbReference type="Proteomes" id="UP000013941">
    <property type="component" value="Chromosome"/>
</dbReference>
<feature type="domain" description="Helicase C-terminal" evidence="8">
    <location>
        <begin position="230"/>
        <end position="372"/>
    </location>
</feature>
<dbReference type="KEGG" id="nzs:SLY_0235"/>
<dbReference type="PROSITE" id="PS51194">
    <property type="entry name" value="HELICASE_CTER"/>
    <property type="match status" value="1"/>
</dbReference>
<evidence type="ECO:0000256" key="1">
    <source>
        <dbReference type="ARBA" id="ARBA00022741"/>
    </source>
</evidence>
<dbReference type="InterPro" id="IPR044742">
    <property type="entry name" value="DEAD/DEAH_RhlB"/>
</dbReference>
<reference evidence="9 10" key="1">
    <citation type="journal article" date="2013" name="BMC Genomics">
        <title>Comparison of the complete genome sequence of two closely related isolates of 'Candidatus Phytoplasma australiense' reveals genome plasticity.</title>
        <authorList>
            <person name="Andersen M.T."/>
            <person name="Liefting L.W."/>
            <person name="Havukkala I."/>
            <person name="Beever R.E."/>
        </authorList>
    </citation>
    <scope>NUCLEOTIDE SEQUENCE [LARGE SCALE GENOMIC DNA]</scope>
    <source>
        <strain evidence="9 10">NZSb11</strain>
    </source>
</reference>
<feature type="compositionally biased region" description="Polar residues" evidence="6">
    <location>
        <begin position="377"/>
        <end position="391"/>
    </location>
</feature>
<dbReference type="EMBL" id="CP002548">
    <property type="protein sequence ID" value="AGL90157.1"/>
    <property type="molecule type" value="Genomic_DNA"/>
</dbReference>
<dbReference type="InterPro" id="IPR027417">
    <property type="entry name" value="P-loop_NTPase"/>
</dbReference>
<dbReference type="GO" id="GO:0003724">
    <property type="term" value="F:RNA helicase activity"/>
    <property type="evidence" value="ECO:0007669"/>
    <property type="project" value="TreeGrafter"/>
</dbReference>
<keyword evidence="1" id="KW-0547">Nucleotide-binding</keyword>
<keyword evidence="10" id="KW-1185">Reference proteome</keyword>
<dbReference type="InterPro" id="IPR014001">
    <property type="entry name" value="Helicase_ATP-bd"/>
</dbReference>
<keyword evidence="2" id="KW-0378">Hydrolase</keyword>
<dbReference type="GO" id="GO:0005829">
    <property type="term" value="C:cytosol"/>
    <property type="evidence" value="ECO:0007669"/>
    <property type="project" value="TreeGrafter"/>
</dbReference>
<dbReference type="PROSITE" id="PS51192">
    <property type="entry name" value="HELICASE_ATP_BIND_1"/>
    <property type="match status" value="1"/>
</dbReference>
<dbReference type="AlphaFoldDB" id="R4RWC2"/>
<dbReference type="GO" id="GO:0003676">
    <property type="term" value="F:nucleic acid binding"/>
    <property type="evidence" value="ECO:0007669"/>
    <property type="project" value="InterPro"/>
</dbReference>
<dbReference type="GO" id="GO:0016787">
    <property type="term" value="F:hydrolase activity"/>
    <property type="evidence" value="ECO:0007669"/>
    <property type="project" value="UniProtKB-KW"/>
</dbReference>